<keyword evidence="2" id="KW-1185">Reference proteome</keyword>
<organism evidence="1 2">
    <name type="scientific">Actinopolymorpha pittospori</name>
    <dbReference type="NCBI Taxonomy" id="648752"/>
    <lineage>
        <taxon>Bacteria</taxon>
        <taxon>Bacillati</taxon>
        <taxon>Actinomycetota</taxon>
        <taxon>Actinomycetes</taxon>
        <taxon>Propionibacteriales</taxon>
        <taxon>Actinopolymorphaceae</taxon>
        <taxon>Actinopolymorpha</taxon>
    </lineage>
</organism>
<accession>A0A927MMA1</accession>
<proteinExistence type="predicted"/>
<dbReference type="EMBL" id="JADBEM010000001">
    <property type="protein sequence ID" value="MBE1603276.1"/>
    <property type="molecule type" value="Genomic_DNA"/>
</dbReference>
<evidence type="ECO:0000313" key="2">
    <source>
        <dbReference type="Proteomes" id="UP000638648"/>
    </source>
</evidence>
<protein>
    <submittedName>
        <fullName evidence="1">Uncharacterized protein</fullName>
    </submittedName>
</protein>
<dbReference type="AlphaFoldDB" id="A0A927MMA1"/>
<sequence>MGTTEFDEGAEYERWANSLGHYVDIPGVGLAFVPAGRDEQDH</sequence>
<comment type="caution">
    <text evidence="1">The sequence shown here is derived from an EMBL/GenBank/DDBJ whole genome shotgun (WGS) entry which is preliminary data.</text>
</comment>
<reference evidence="1" key="1">
    <citation type="submission" date="2020-10" db="EMBL/GenBank/DDBJ databases">
        <title>Sequencing the genomes of 1000 actinobacteria strains.</title>
        <authorList>
            <person name="Klenk H.-P."/>
        </authorList>
    </citation>
    <scope>NUCLEOTIDE SEQUENCE</scope>
    <source>
        <strain evidence="1">DSM 45354</strain>
    </source>
</reference>
<evidence type="ECO:0000313" key="1">
    <source>
        <dbReference type="EMBL" id="MBE1603276.1"/>
    </source>
</evidence>
<name>A0A927MMA1_9ACTN</name>
<dbReference type="RefSeq" id="WP_273374641.1">
    <property type="nucleotide sequence ID" value="NZ_BAABJL010000055.1"/>
</dbReference>
<gene>
    <name evidence="1" type="ORF">HEB94_000124</name>
</gene>
<dbReference type="Proteomes" id="UP000638648">
    <property type="component" value="Unassembled WGS sequence"/>
</dbReference>